<accession>A0A2K1KWT4</accession>
<dbReference type="PROSITE" id="PS50405">
    <property type="entry name" value="GST_CTER"/>
    <property type="match status" value="1"/>
</dbReference>
<dbReference type="InterPro" id="IPR010987">
    <property type="entry name" value="Glutathione-S-Trfase_C-like"/>
</dbReference>
<evidence type="ECO:0000256" key="2">
    <source>
        <dbReference type="ARBA" id="ARBA00012452"/>
    </source>
</evidence>
<dbReference type="Gene3D" id="3.40.30.10">
    <property type="entry name" value="Glutaredoxin"/>
    <property type="match status" value="1"/>
</dbReference>
<dbReference type="SUPFAM" id="SSF52833">
    <property type="entry name" value="Thioredoxin-like"/>
    <property type="match status" value="1"/>
</dbReference>
<comment type="catalytic activity">
    <reaction evidence="4">
        <text>RX + glutathione = an S-substituted glutathione + a halide anion + H(+)</text>
        <dbReference type="Rhea" id="RHEA:16437"/>
        <dbReference type="ChEBI" id="CHEBI:15378"/>
        <dbReference type="ChEBI" id="CHEBI:16042"/>
        <dbReference type="ChEBI" id="CHEBI:17792"/>
        <dbReference type="ChEBI" id="CHEBI:57925"/>
        <dbReference type="ChEBI" id="CHEBI:90779"/>
        <dbReference type="EC" id="2.5.1.18"/>
    </reaction>
</comment>
<dbReference type="InterPro" id="IPR036249">
    <property type="entry name" value="Thioredoxin-like_sf"/>
</dbReference>
<comment type="similarity">
    <text evidence="1">Belongs to the GST superfamily. Phi family.</text>
</comment>
<dbReference type="PROSITE" id="PS50404">
    <property type="entry name" value="GST_NTER"/>
    <property type="match status" value="1"/>
</dbReference>
<reference evidence="8" key="3">
    <citation type="submission" date="2020-12" db="UniProtKB">
        <authorList>
            <consortium name="EnsemblPlants"/>
        </authorList>
    </citation>
    <scope>IDENTIFICATION</scope>
</reference>
<dbReference type="GO" id="GO:0009636">
    <property type="term" value="P:response to toxic substance"/>
    <property type="evidence" value="ECO:0007669"/>
    <property type="project" value="UniProtKB-ARBA"/>
</dbReference>
<feature type="domain" description="GST N-terminal" evidence="5">
    <location>
        <begin position="50"/>
        <end position="136"/>
    </location>
</feature>
<evidence type="ECO:0000313" key="9">
    <source>
        <dbReference type="Proteomes" id="UP000006727"/>
    </source>
</evidence>
<keyword evidence="3" id="KW-0808">Transferase</keyword>
<evidence type="ECO:0000313" key="8">
    <source>
        <dbReference type="EnsemblPlants" id="Pp3c3_31590V3.1"/>
    </source>
</evidence>
<dbReference type="STRING" id="3218.A0A2K1KWT4"/>
<dbReference type="InterPro" id="IPR004046">
    <property type="entry name" value="GST_C"/>
</dbReference>
<dbReference type="FunFam" id="1.20.1050.10:FF:000004">
    <property type="entry name" value="Glutathione S-transferase F2"/>
    <property type="match status" value="1"/>
</dbReference>
<feature type="domain" description="GST C-terminal" evidence="6">
    <location>
        <begin position="143"/>
        <end position="272"/>
    </location>
</feature>
<sequence>MDPDTNGGDGPRRNLFVKLRAFGRISSQLRWLNRLDPSNSSLAPQFSENQHDTPTFSTCSPICCSPGWCLRDQDPVDVEKELKLVTVSLKAGHFLLPSYKAKQPFGLIPCLEDGDLIVFESRAIARYLAEKYEGQGTPLLGKTLKERAIINQWAESEAQNFQPAIGPMVREAFVAAFGIRPVDEEVVAAGMKKLDQVLDVYEAHLAKGTKYLAGDDFSLADLFHTVYMNWMKSARPELLEKRPHLSAWIHDITTRPAFLRCLQLDWENASPIQ</sequence>
<gene>
    <name evidence="7" type="ORF">PHYPA_005226</name>
</gene>
<dbReference type="EnsemblPlants" id="Pp3c3_31590V3.1">
    <property type="protein sequence ID" value="Pp3c3_31590V3.1"/>
    <property type="gene ID" value="Pp3c3_31590"/>
</dbReference>
<dbReference type="EMBL" id="ABEU02000003">
    <property type="protein sequence ID" value="PNR58231.1"/>
    <property type="molecule type" value="Genomic_DNA"/>
</dbReference>
<dbReference type="SFLD" id="SFLDS00019">
    <property type="entry name" value="Glutathione_Transferase_(cytos"/>
    <property type="match status" value="1"/>
</dbReference>
<dbReference type="GO" id="GO:0006749">
    <property type="term" value="P:glutathione metabolic process"/>
    <property type="evidence" value="ECO:0000318"/>
    <property type="project" value="GO_Central"/>
</dbReference>
<reference evidence="7 9" key="1">
    <citation type="journal article" date="2008" name="Science">
        <title>The Physcomitrella genome reveals evolutionary insights into the conquest of land by plants.</title>
        <authorList>
            <person name="Rensing S."/>
            <person name="Lang D."/>
            <person name="Zimmer A."/>
            <person name="Terry A."/>
            <person name="Salamov A."/>
            <person name="Shapiro H."/>
            <person name="Nishiyama T."/>
            <person name="Perroud P.-F."/>
            <person name="Lindquist E."/>
            <person name="Kamisugi Y."/>
            <person name="Tanahashi T."/>
            <person name="Sakakibara K."/>
            <person name="Fujita T."/>
            <person name="Oishi K."/>
            <person name="Shin-I T."/>
            <person name="Kuroki Y."/>
            <person name="Toyoda A."/>
            <person name="Suzuki Y."/>
            <person name="Hashimoto A."/>
            <person name="Yamaguchi K."/>
            <person name="Sugano A."/>
            <person name="Kohara Y."/>
            <person name="Fujiyama A."/>
            <person name="Anterola A."/>
            <person name="Aoki S."/>
            <person name="Ashton N."/>
            <person name="Barbazuk W.B."/>
            <person name="Barker E."/>
            <person name="Bennetzen J."/>
            <person name="Bezanilla M."/>
            <person name="Blankenship R."/>
            <person name="Cho S.H."/>
            <person name="Dutcher S."/>
            <person name="Estelle M."/>
            <person name="Fawcett J.A."/>
            <person name="Gundlach H."/>
            <person name="Hanada K."/>
            <person name="Heyl A."/>
            <person name="Hicks K.A."/>
            <person name="Hugh J."/>
            <person name="Lohr M."/>
            <person name="Mayer K."/>
            <person name="Melkozernov A."/>
            <person name="Murata T."/>
            <person name="Nelson D."/>
            <person name="Pils B."/>
            <person name="Prigge M."/>
            <person name="Reiss B."/>
            <person name="Renner T."/>
            <person name="Rombauts S."/>
            <person name="Rushton P."/>
            <person name="Sanderfoot A."/>
            <person name="Schween G."/>
            <person name="Shiu S.-H."/>
            <person name="Stueber K."/>
            <person name="Theodoulou F.L."/>
            <person name="Tu H."/>
            <person name="Van de Peer Y."/>
            <person name="Verrier P.J."/>
            <person name="Waters E."/>
            <person name="Wood A."/>
            <person name="Yang L."/>
            <person name="Cove D."/>
            <person name="Cuming A."/>
            <person name="Hasebe M."/>
            <person name="Lucas S."/>
            <person name="Mishler D.B."/>
            <person name="Reski R."/>
            <person name="Grigoriev I."/>
            <person name="Quatrano R.S."/>
            <person name="Boore J.L."/>
        </authorList>
    </citation>
    <scope>NUCLEOTIDE SEQUENCE [LARGE SCALE GENOMIC DNA]</scope>
    <source>
        <strain evidence="8 9">cv. Gransden 2004</strain>
    </source>
</reference>
<evidence type="ECO:0000259" key="6">
    <source>
        <dbReference type="PROSITE" id="PS50405"/>
    </source>
</evidence>
<dbReference type="InParanoid" id="A0A2K1KWT4"/>
<evidence type="ECO:0000313" key="7">
    <source>
        <dbReference type="EMBL" id="PNR58231.1"/>
    </source>
</evidence>
<evidence type="ECO:0000256" key="1">
    <source>
        <dbReference type="ARBA" id="ARBA00010128"/>
    </source>
</evidence>
<reference evidence="7 9" key="2">
    <citation type="journal article" date="2018" name="Plant J.">
        <title>The Physcomitrella patens chromosome-scale assembly reveals moss genome structure and evolution.</title>
        <authorList>
            <person name="Lang D."/>
            <person name="Ullrich K.K."/>
            <person name="Murat F."/>
            <person name="Fuchs J."/>
            <person name="Jenkins J."/>
            <person name="Haas F.B."/>
            <person name="Piednoel M."/>
            <person name="Gundlach H."/>
            <person name="Van Bel M."/>
            <person name="Meyberg R."/>
            <person name="Vives C."/>
            <person name="Morata J."/>
            <person name="Symeonidi A."/>
            <person name="Hiss M."/>
            <person name="Muchero W."/>
            <person name="Kamisugi Y."/>
            <person name="Saleh O."/>
            <person name="Blanc G."/>
            <person name="Decker E.L."/>
            <person name="van Gessel N."/>
            <person name="Grimwood J."/>
            <person name="Hayes R.D."/>
            <person name="Graham S.W."/>
            <person name="Gunter L.E."/>
            <person name="McDaniel S.F."/>
            <person name="Hoernstein S.N.W."/>
            <person name="Larsson A."/>
            <person name="Li F.W."/>
            <person name="Perroud P.F."/>
            <person name="Phillips J."/>
            <person name="Ranjan P."/>
            <person name="Rokshar D.S."/>
            <person name="Rothfels C.J."/>
            <person name="Schneider L."/>
            <person name="Shu S."/>
            <person name="Stevenson D.W."/>
            <person name="Thummler F."/>
            <person name="Tillich M."/>
            <person name="Villarreal Aguilar J.C."/>
            <person name="Widiez T."/>
            <person name="Wong G.K."/>
            <person name="Wymore A."/>
            <person name="Zhang Y."/>
            <person name="Zimmer A.D."/>
            <person name="Quatrano R.S."/>
            <person name="Mayer K.F.X."/>
            <person name="Goodstein D."/>
            <person name="Casacuberta J.M."/>
            <person name="Vandepoele K."/>
            <person name="Reski R."/>
            <person name="Cuming A.C."/>
            <person name="Tuskan G.A."/>
            <person name="Maumus F."/>
            <person name="Salse J."/>
            <person name="Schmutz J."/>
            <person name="Rensing S.A."/>
        </authorList>
    </citation>
    <scope>NUCLEOTIDE SEQUENCE [LARGE SCALE GENOMIC DNA]</scope>
    <source>
        <strain evidence="8 9">cv. Gransden 2004</strain>
    </source>
</reference>
<dbReference type="Pfam" id="PF02798">
    <property type="entry name" value="GST_N"/>
    <property type="match status" value="1"/>
</dbReference>
<name>A0A2K1KWT4_PHYPA</name>
<keyword evidence="9" id="KW-1185">Reference proteome</keyword>
<dbReference type="InterPro" id="IPR040079">
    <property type="entry name" value="Glutathione_S-Trfase"/>
</dbReference>
<dbReference type="Pfam" id="PF00043">
    <property type="entry name" value="GST_C"/>
    <property type="match status" value="1"/>
</dbReference>
<evidence type="ECO:0000256" key="3">
    <source>
        <dbReference type="ARBA" id="ARBA00022679"/>
    </source>
</evidence>
<dbReference type="Proteomes" id="UP000006727">
    <property type="component" value="Chromosome 3"/>
</dbReference>
<dbReference type="GO" id="GO:0005737">
    <property type="term" value="C:cytoplasm"/>
    <property type="evidence" value="ECO:0000318"/>
    <property type="project" value="GO_Central"/>
</dbReference>
<evidence type="ECO:0000256" key="4">
    <source>
        <dbReference type="ARBA" id="ARBA00047960"/>
    </source>
</evidence>
<dbReference type="PaxDb" id="3218-PP1S55_264V6.1"/>
<dbReference type="Gene3D" id="1.20.1050.10">
    <property type="match status" value="1"/>
</dbReference>
<dbReference type="InterPro" id="IPR036282">
    <property type="entry name" value="Glutathione-S-Trfase_C_sf"/>
</dbReference>
<dbReference type="GO" id="GO:0043295">
    <property type="term" value="F:glutathione binding"/>
    <property type="evidence" value="ECO:0000318"/>
    <property type="project" value="GO_Central"/>
</dbReference>
<dbReference type="SFLD" id="SFLDG00358">
    <property type="entry name" value="Main_(cytGST)"/>
    <property type="match status" value="1"/>
</dbReference>
<dbReference type="Gramene" id="Pp3c3_31590V3.1">
    <property type="protein sequence ID" value="Pp3c3_31590V3.1"/>
    <property type="gene ID" value="Pp3c3_31590"/>
</dbReference>
<dbReference type="GO" id="GO:0004364">
    <property type="term" value="F:glutathione transferase activity"/>
    <property type="evidence" value="ECO:0000318"/>
    <property type="project" value="GO_Central"/>
</dbReference>
<evidence type="ECO:0000259" key="5">
    <source>
        <dbReference type="PROSITE" id="PS50404"/>
    </source>
</evidence>
<organism evidence="7">
    <name type="scientific">Physcomitrium patens</name>
    <name type="common">Spreading-leaved earth moss</name>
    <name type="synonym">Physcomitrella patens</name>
    <dbReference type="NCBI Taxonomy" id="3218"/>
    <lineage>
        <taxon>Eukaryota</taxon>
        <taxon>Viridiplantae</taxon>
        <taxon>Streptophyta</taxon>
        <taxon>Embryophyta</taxon>
        <taxon>Bryophyta</taxon>
        <taxon>Bryophytina</taxon>
        <taxon>Bryopsida</taxon>
        <taxon>Funariidae</taxon>
        <taxon>Funariales</taxon>
        <taxon>Funariaceae</taxon>
        <taxon>Physcomitrium</taxon>
    </lineage>
</organism>
<dbReference type="PANTHER" id="PTHR43900">
    <property type="entry name" value="GLUTATHIONE S-TRANSFERASE RHO"/>
    <property type="match status" value="1"/>
</dbReference>
<protein>
    <recommendedName>
        <fullName evidence="2">glutathione transferase</fullName>
        <ecNumber evidence="2">2.5.1.18</ecNumber>
    </recommendedName>
</protein>
<dbReference type="InterPro" id="IPR004045">
    <property type="entry name" value="Glutathione_S-Trfase_N"/>
</dbReference>
<dbReference type="PANTHER" id="PTHR43900:SF3">
    <property type="entry name" value="GLUTATHIONE S-TRANSFERASE RHO"/>
    <property type="match status" value="1"/>
</dbReference>
<dbReference type="SUPFAM" id="SSF47616">
    <property type="entry name" value="GST C-terminal domain-like"/>
    <property type="match status" value="1"/>
</dbReference>
<proteinExistence type="inferred from homology"/>
<dbReference type="EC" id="2.5.1.18" evidence="2"/>
<dbReference type="AlphaFoldDB" id="A0A2K1KWT4"/>